<dbReference type="SUPFAM" id="SSF50475">
    <property type="entry name" value="FMN-binding split barrel"/>
    <property type="match status" value="1"/>
</dbReference>
<dbReference type="GO" id="GO:0070967">
    <property type="term" value="F:coenzyme F420 binding"/>
    <property type="evidence" value="ECO:0007669"/>
    <property type="project" value="TreeGrafter"/>
</dbReference>
<gene>
    <name evidence="3" type="ORF">BDK92_2270</name>
</gene>
<dbReference type="GO" id="GO:0005829">
    <property type="term" value="C:cytosol"/>
    <property type="evidence" value="ECO:0007669"/>
    <property type="project" value="TreeGrafter"/>
</dbReference>
<dbReference type="Proteomes" id="UP000277671">
    <property type="component" value="Unassembled WGS sequence"/>
</dbReference>
<dbReference type="NCBIfam" id="TIGR03618">
    <property type="entry name" value="Rv1155_F420"/>
    <property type="match status" value="1"/>
</dbReference>
<protein>
    <submittedName>
        <fullName evidence="3">PPOX class probable F420-dependent enzyme</fullName>
    </submittedName>
</protein>
<keyword evidence="4" id="KW-1185">Reference proteome</keyword>
<dbReference type="InterPro" id="IPR019920">
    <property type="entry name" value="F420-binding_dom_put"/>
</dbReference>
<dbReference type="AlphaFoldDB" id="A0A495JGD5"/>
<organism evidence="3 4">
    <name type="scientific">Micromonospora pisi</name>
    <dbReference type="NCBI Taxonomy" id="589240"/>
    <lineage>
        <taxon>Bacteria</taxon>
        <taxon>Bacillati</taxon>
        <taxon>Actinomycetota</taxon>
        <taxon>Actinomycetes</taxon>
        <taxon>Micromonosporales</taxon>
        <taxon>Micromonosporaceae</taxon>
        <taxon>Micromonospora</taxon>
    </lineage>
</organism>
<name>A0A495JGD5_9ACTN</name>
<dbReference type="OrthoDB" id="1094370at2"/>
<keyword evidence="1" id="KW-0560">Oxidoreductase</keyword>
<comment type="caution">
    <text evidence="3">The sequence shown here is derived from an EMBL/GenBank/DDBJ whole genome shotgun (WGS) entry which is preliminary data.</text>
</comment>
<dbReference type="RefSeq" id="WP_121161980.1">
    <property type="nucleotide sequence ID" value="NZ_RBKT01000001.1"/>
</dbReference>
<dbReference type="GO" id="GO:0016627">
    <property type="term" value="F:oxidoreductase activity, acting on the CH-CH group of donors"/>
    <property type="evidence" value="ECO:0007669"/>
    <property type="project" value="TreeGrafter"/>
</dbReference>
<evidence type="ECO:0000313" key="4">
    <source>
        <dbReference type="Proteomes" id="UP000277671"/>
    </source>
</evidence>
<reference evidence="3 4" key="1">
    <citation type="submission" date="2018-10" db="EMBL/GenBank/DDBJ databases">
        <title>Sequencing the genomes of 1000 actinobacteria strains.</title>
        <authorList>
            <person name="Klenk H.-P."/>
        </authorList>
    </citation>
    <scope>NUCLEOTIDE SEQUENCE [LARGE SCALE GENOMIC DNA]</scope>
    <source>
        <strain evidence="3 4">DSM 45175</strain>
    </source>
</reference>
<dbReference type="InterPro" id="IPR011576">
    <property type="entry name" value="Pyridox_Oxase_N"/>
</dbReference>
<accession>A0A495JGD5</accession>
<dbReference type="InterPro" id="IPR012349">
    <property type="entry name" value="Split_barrel_FMN-bd"/>
</dbReference>
<evidence type="ECO:0000256" key="1">
    <source>
        <dbReference type="ARBA" id="ARBA00023002"/>
    </source>
</evidence>
<sequence>MANDQFDPALLDLLASRPYGVLATIKRDGRPQLSNVVYHLDREQNLLRVSIAEGRAKTANLRRDPRASLSASSADGWAYAVAEGSAELSPTATEPYDATVEELVGVYRALRGEHPDWDDYRRAMVAERRIVLRLTVRRLYGLPPQS</sequence>
<feature type="domain" description="Pyridoxamine 5'-phosphate oxidase N-terminal" evidence="2">
    <location>
        <begin position="7"/>
        <end position="140"/>
    </location>
</feature>
<dbReference type="Pfam" id="PF01243">
    <property type="entry name" value="PNPOx_N"/>
    <property type="match status" value="1"/>
</dbReference>
<evidence type="ECO:0000313" key="3">
    <source>
        <dbReference type="EMBL" id="RKR87967.1"/>
    </source>
</evidence>
<dbReference type="EMBL" id="RBKT01000001">
    <property type="protein sequence ID" value="RKR87967.1"/>
    <property type="molecule type" value="Genomic_DNA"/>
</dbReference>
<dbReference type="InterPro" id="IPR052019">
    <property type="entry name" value="F420H2_bilvrd_red/Heme_oxyg"/>
</dbReference>
<proteinExistence type="predicted"/>
<dbReference type="PANTHER" id="PTHR35176:SF2">
    <property type="entry name" value="F420H(2)-DEPENDENT REDUCTASE RV1155"/>
    <property type="match status" value="1"/>
</dbReference>
<dbReference type="Gene3D" id="2.30.110.10">
    <property type="entry name" value="Electron Transport, Fmn-binding Protein, Chain A"/>
    <property type="match status" value="1"/>
</dbReference>
<dbReference type="PANTHER" id="PTHR35176">
    <property type="entry name" value="HEME OXYGENASE HI_0854-RELATED"/>
    <property type="match status" value="1"/>
</dbReference>
<evidence type="ECO:0000259" key="2">
    <source>
        <dbReference type="Pfam" id="PF01243"/>
    </source>
</evidence>